<reference evidence="2 3" key="1">
    <citation type="journal article" date="2011" name="J. Bacteriol.">
        <title>Complete genome sequence of 'Vulcanisaeta moutnovskia' strain 768-28, a novel member of the hyperthermophilic crenarchaeal genus vulcanisaeta.</title>
        <authorList>
            <person name="Gumerov V.M."/>
            <person name="Mardanov A.V."/>
            <person name="Beletsky A.V."/>
            <person name="Prokofeva M.I."/>
            <person name="Bonch-Osmolovskaya E.A."/>
            <person name="Ravin N.V."/>
            <person name="Skryabin K.G."/>
        </authorList>
    </citation>
    <scope>NUCLEOTIDE SEQUENCE [LARGE SCALE GENOMIC DNA]</scope>
    <source>
        <strain evidence="2 3">768-28</strain>
    </source>
</reference>
<dbReference type="CDD" id="cd19362">
    <property type="entry name" value="TenA_C_SsTenA-1-like"/>
    <property type="match status" value="1"/>
</dbReference>
<dbReference type="Proteomes" id="UP000007485">
    <property type="component" value="Chromosome"/>
</dbReference>
<evidence type="ECO:0000259" key="1">
    <source>
        <dbReference type="Pfam" id="PF03070"/>
    </source>
</evidence>
<gene>
    <name evidence="2" type="ordered locus">VMUT_1986</name>
</gene>
<dbReference type="PANTHER" id="PTHR43198">
    <property type="entry name" value="BIFUNCTIONAL TH2 PROTEIN"/>
    <property type="match status" value="1"/>
</dbReference>
<dbReference type="InterPro" id="IPR004305">
    <property type="entry name" value="Thiaminase-2/PQQC"/>
</dbReference>
<dbReference type="PANTHER" id="PTHR43198:SF2">
    <property type="entry name" value="SI:CH1073-67J19.1-RELATED"/>
    <property type="match status" value="1"/>
</dbReference>
<dbReference type="OrthoDB" id="85443at2157"/>
<name>F0QW92_VULM7</name>
<dbReference type="STRING" id="985053.VMUT_1986"/>
<dbReference type="Gene3D" id="1.20.910.10">
    <property type="entry name" value="Heme oxygenase-like"/>
    <property type="match status" value="1"/>
</dbReference>
<dbReference type="EMBL" id="CP002529">
    <property type="protein sequence ID" value="ADY02187.1"/>
    <property type="molecule type" value="Genomic_DNA"/>
</dbReference>
<dbReference type="GeneID" id="10289638"/>
<organism evidence="2 3">
    <name type="scientific">Vulcanisaeta moutnovskia (strain 768-28)</name>
    <dbReference type="NCBI Taxonomy" id="985053"/>
    <lineage>
        <taxon>Archaea</taxon>
        <taxon>Thermoproteota</taxon>
        <taxon>Thermoprotei</taxon>
        <taxon>Thermoproteales</taxon>
        <taxon>Thermoproteaceae</taxon>
        <taxon>Vulcanisaeta</taxon>
    </lineage>
</organism>
<sequence>MVNTHERLRELVGDLWNNYVHHEFVERLKDGSLPMDVFRYYLIQDTKYVREMQKAVIEAASKAPLNEAIDVLTAMFSNVERGAEVHERLFRDLSITEEEVNNTGFNLVNYAYTRHLHYYASLGWPQFLAAWAPCMWGYNEIGKYVVGTKNALFNAWAEFYASGDYWSRVEAILRTLDKYEVTPEIERAFRDSVNFEIMFWEASLRKDPTIFL</sequence>
<proteinExistence type="predicted"/>
<keyword evidence="3" id="KW-1185">Reference proteome</keyword>
<dbReference type="InterPro" id="IPR016084">
    <property type="entry name" value="Haem_Oase-like_multi-hlx"/>
</dbReference>
<dbReference type="AlphaFoldDB" id="F0QW92"/>
<evidence type="ECO:0000313" key="2">
    <source>
        <dbReference type="EMBL" id="ADY02187.1"/>
    </source>
</evidence>
<dbReference type="eggNOG" id="arCOG01128">
    <property type="taxonomic scope" value="Archaea"/>
</dbReference>
<dbReference type="KEGG" id="vmo:VMUT_1986"/>
<evidence type="ECO:0000313" key="3">
    <source>
        <dbReference type="Proteomes" id="UP000007485"/>
    </source>
</evidence>
<dbReference type="GO" id="GO:0005829">
    <property type="term" value="C:cytosol"/>
    <property type="evidence" value="ECO:0007669"/>
    <property type="project" value="TreeGrafter"/>
</dbReference>
<dbReference type="InterPro" id="IPR050967">
    <property type="entry name" value="Thiamine_Salvage_TenA"/>
</dbReference>
<dbReference type="HOGENOM" id="CLU_077537_3_0_2"/>
<feature type="domain" description="Thiaminase-2/PQQC" evidence="1">
    <location>
        <begin position="14"/>
        <end position="205"/>
    </location>
</feature>
<protein>
    <submittedName>
        <fullName evidence="2">TenA family transcriptional activator</fullName>
    </submittedName>
</protein>
<dbReference type="SUPFAM" id="SSF48613">
    <property type="entry name" value="Heme oxygenase-like"/>
    <property type="match status" value="1"/>
</dbReference>
<dbReference type="RefSeq" id="WP_013605349.1">
    <property type="nucleotide sequence ID" value="NC_015151.1"/>
</dbReference>
<accession>F0QW92</accession>
<dbReference type="Pfam" id="PF03070">
    <property type="entry name" value="TENA_THI-4"/>
    <property type="match status" value="1"/>
</dbReference>